<dbReference type="GO" id="GO:0007189">
    <property type="term" value="P:adenylate cyclase-activating G protein-coupled receptor signaling pathway"/>
    <property type="evidence" value="ECO:0007669"/>
    <property type="project" value="TreeGrafter"/>
</dbReference>
<dbReference type="GO" id="GO:0005886">
    <property type="term" value="C:plasma membrane"/>
    <property type="evidence" value="ECO:0007669"/>
    <property type="project" value="UniProtKB-SubCell"/>
</dbReference>
<name>A0A9Q1J1P4_SYNKA</name>
<evidence type="ECO:0000256" key="5">
    <source>
        <dbReference type="ARBA" id="ARBA00022692"/>
    </source>
</evidence>
<dbReference type="PROSITE" id="PS50262">
    <property type="entry name" value="G_PROTEIN_RECEP_F1_2"/>
    <property type="match status" value="1"/>
</dbReference>
<keyword evidence="11" id="KW-0325">Glycoprotein</keyword>
<reference evidence="16" key="1">
    <citation type="journal article" date="2023" name="Science">
        <title>Genome structures resolve the early diversification of teleost fishes.</title>
        <authorList>
            <person name="Parey E."/>
            <person name="Louis A."/>
            <person name="Montfort J."/>
            <person name="Bouchez O."/>
            <person name="Roques C."/>
            <person name="Iampietro C."/>
            <person name="Lluch J."/>
            <person name="Castinel A."/>
            <person name="Donnadieu C."/>
            <person name="Desvignes T."/>
            <person name="Floi Bucao C."/>
            <person name="Jouanno E."/>
            <person name="Wen M."/>
            <person name="Mejri S."/>
            <person name="Dirks R."/>
            <person name="Jansen H."/>
            <person name="Henkel C."/>
            <person name="Chen W.J."/>
            <person name="Zahm M."/>
            <person name="Cabau C."/>
            <person name="Klopp C."/>
            <person name="Thompson A.W."/>
            <person name="Robinson-Rechavi M."/>
            <person name="Braasch I."/>
            <person name="Lecointre G."/>
            <person name="Bobe J."/>
            <person name="Postlethwait J.H."/>
            <person name="Berthelot C."/>
            <person name="Roest Crollius H."/>
            <person name="Guiguen Y."/>
        </authorList>
    </citation>
    <scope>NUCLEOTIDE SEQUENCE</scope>
    <source>
        <strain evidence="16">WJC10195</strain>
    </source>
</reference>
<dbReference type="OrthoDB" id="5959154at2759"/>
<dbReference type="InterPro" id="IPR000276">
    <property type="entry name" value="GPCR_Rhodpsn"/>
</dbReference>
<dbReference type="AlphaFoldDB" id="A0A9Q1J1P4"/>
<evidence type="ECO:0000256" key="13">
    <source>
        <dbReference type="ARBA" id="ARBA00029815"/>
    </source>
</evidence>
<feature type="transmembrane region" description="Helical" evidence="14">
    <location>
        <begin position="35"/>
        <end position="63"/>
    </location>
</feature>
<dbReference type="PANTHER" id="PTHR11866">
    <property type="entry name" value="G-PROTEIN COUPLED RECEPTOR FAMILY 1 MEMBER"/>
    <property type="match status" value="1"/>
</dbReference>
<dbReference type="GO" id="GO:0004960">
    <property type="term" value="F:thromboxane receptor activity"/>
    <property type="evidence" value="ECO:0007669"/>
    <property type="project" value="InterPro"/>
</dbReference>
<evidence type="ECO:0000256" key="7">
    <source>
        <dbReference type="ARBA" id="ARBA00023040"/>
    </source>
</evidence>
<evidence type="ECO:0000256" key="4">
    <source>
        <dbReference type="ARBA" id="ARBA00022553"/>
    </source>
</evidence>
<dbReference type="GO" id="GO:0006954">
    <property type="term" value="P:inflammatory response"/>
    <property type="evidence" value="ECO:0007669"/>
    <property type="project" value="TreeGrafter"/>
</dbReference>
<evidence type="ECO:0000256" key="6">
    <source>
        <dbReference type="ARBA" id="ARBA00022989"/>
    </source>
</evidence>
<keyword evidence="4" id="KW-0597">Phosphoprotein</keyword>
<proteinExistence type="predicted"/>
<dbReference type="InterPro" id="IPR017452">
    <property type="entry name" value="GPCR_Rhodpsn_7TM"/>
</dbReference>
<evidence type="ECO:0000256" key="14">
    <source>
        <dbReference type="SAM" id="Phobius"/>
    </source>
</evidence>
<keyword evidence="6 14" id="KW-1133">Transmembrane helix</keyword>
<evidence type="ECO:0000313" key="16">
    <source>
        <dbReference type="EMBL" id="KAJ8362901.1"/>
    </source>
</evidence>
<dbReference type="FunFam" id="1.20.1070.10:FF:000163">
    <property type="entry name" value="Thromboxane A2 receptor"/>
    <property type="match status" value="1"/>
</dbReference>
<keyword evidence="10" id="KW-0675">Receptor</keyword>
<feature type="domain" description="G-protein coupled receptors family 1 profile" evidence="15">
    <location>
        <begin position="12"/>
        <end position="310"/>
    </location>
</feature>
<evidence type="ECO:0000256" key="1">
    <source>
        <dbReference type="ARBA" id="ARBA00004651"/>
    </source>
</evidence>
<evidence type="ECO:0000256" key="10">
    <source>
        <dbReference type="ARBA" id="ARBA00023170"/>
    </source>
</evidence>
<evidence type="ECO:0000256" key="12">
    <source>
        <dbReference type="ARBA" id="ARBA00023224"/>
    </source>
</evidence>
<dbReference type="InterPro" id="IPR008365">
    <property type="entry name" value="Prostanoid_rcpt"/>
</dbReference>
<organism evidence="16 17">
    <name type="scientific">Synaphobranchus kaupii</name>
    <name type="common">Kaup's arrowtooth eel</name>
    <dbReference type="NCBI Taxonomy" id="118154"/>
    <lineage>
        <taxon>Eukaryota</taxon>
        <taxon>Metazoa</taxon>
        <taxon>Chordata</taxon>
        <taxon>Craniata</taxon>
        <taxon>Vertebrata</taxon>
        <taxon>Euteleostomi</taxon>
        <taxon>Actinopterygii</taxon>
        <taxon>Neopterygii</taxon>
        <taxon>Teleostei</taxon>
        <taxon>Anguilliformes</taxon>
        <taxon>Synaphobranchidae</taxon>
        <taxon>Synaphobranchus</taxon>
    </lineage>
</organism>
<accession>A0A9Q1J1P4</accession>
<keyword evidence="8 14" id="KW-0472">Membrane</keyword>
<keyword evidence="5 14" id="KW-0812">Transmembrane</keyword>
<protein>
    <recommendedName>
        <fullName evidence="2">Thromboxane A2 receptor</fullName>
    </recommendedName>
    <alternativeName>
        <fullName evidence="13">Prostanoid TP receptor</fullName>
    </alternativeName>
</protein>
<sequence>MTCFTMTLGGVSNLAALGIVCGSTARFRRRSKSPFLLLTGALLLTDLAGHLILGALALYLHLARGWGWGRGRGPSGAEARLCPLFGACMVFFGLCPLLLGGAMAVERFLGITRPLLHTAVVTAGHACRAVALLASLALLLALLPLVVVGSYAPQFPGTWCFLPIHSPPTPADAGLALAFSGLGLAALTLSLFCNSLSGLALLQARLGSAGCRTAYLRGTERGRRGVIARLAFPSTTHSLDVEMMGQLAGITVVSCVCWTPFLIFISVSVGKFYSGSGLSGSGPSPRPYERQVLLSLRMASWNQILDPWVYILLRRAVLRRLLKLLRCSSLTHSSSCADAPRLDACLRTHTQSKH</sequence>
<keyword evidence="9" id="KW-1015">Disulfide bond</keyword>
<dbReference type="GO" id="GO:0007204">
    <property type="term" value="P:positive regulation of cytosolic calcium ion concentration"/>
    <property type="evidence" value="ECO:0007669"/>
    <property type="project" value="TreeGrafter"/>
</dbReference>
<dbReference type="Pfam" id="PF00001">
    <property type="entry name" value="7tm_1"/>
    <property type="match status" value="1"/>
</dbReference>
<feature type="transmembrane region" description="Helical" evidence="14">
    <location>
        <begin position="126"/>
        <end position="153"/>
    </location>
</feature>
<feature type="transmembrane region" description="Helical" evidence="14">
    <location>
        <begin position="6"/>
        <end position="23"/>
    </location>
</feature>
<keyword evidence="12" id="KW-0807">Transducer</keyword>
<gene>
    <name evidence="16" type="ORF">SKAU_G00117320</name>
</gene>
<feature type="transmembrane region" description="Helical" evidence="14">
    <location>
        <begin position="247"/>
        <end position="273"/>
    </location>
</feature>
<evidence type="ECO:0000313" key="17">
    <source>
        <dbReference type="Proteomes" id="UP001152622"/>
    </source>
</evidence>
<evidence type="ECO:0000256" key="8">
    <source>
        <dbReference type="ARBA" id="ARBA00023136"/>
    </source>
</evidence>
<dbReference type="PRINTS" id="PR01788">
    <property type="entry name" value="PROSTANOIDR"/>
</dbReference>
<comment type="caution">
    <text evidence="16">The sequence shown here is derived from an EMBL/GenBank/DDBJ whole genome shotgun (WGS) entry which is preliminary data.</text>
</comment>
<dbReference type="GO" id="GO:0004957">
    <property type="term" value="F:prostaglandin E receptor activity"/>
    <property type="evidence" value="ECO:0007669"/>
    <property type="project" value="TreeGrafter"/>
</dbReference>
<dbReference type="Gene3D" id="1.20.1070.10">
    <property type="entry name" value="Rhodopsin 7-helix transmembrane proteins"/>
    <property type="match status" value="1"/>
</dbReference>
<evidence type="ECO:0000256" key="11">
    <source>
        <dbReference type="ARBA" id="ARBA00023180"/>
    </source>
</evidence>
<dbReference type="PANTHER" id="PTHR11866:SF33">
    <property type="entry name" value="THROMBOXANE A2 RECEPTOR"/>
    <property type="match status" value="1"/>
</dbReference>
<keyword evidence="3" id="KW-1003">Cell membrane</keyword>
<evidence type="ECO:0000256" key="3">
    <source>
        <dbReference type="ARBA" id="ARBA00022475"/>
    </source>
</evidence>
<dbReference type="SUPFAM" id="SSF81321">
    <property type="entry name" value="Family A G protein-coupled receptor-like"/>
    <property type="match status" value="1"/>
</dbReference>
<dbReference type="EMBL" id="JAINUF010000004">
    <property type="protein sequence ID" value="KAJ8362901.1"/>
    <property type="molecule type" value="Genomic_DNA"/>
</dbReference>
<evidence type="ECO:0000256" key="2">
    <source>
        <dbReference type="ARBA" id="ARBA00017628"/>
    </source>
</evidence>
<comment type="subcellular location">
    <subcellularLocation>
        <location evidence="1">Cell membrane</location>
        <topology evidence="1">Multi-pass membrane protein</topology>
    </subcellularLocation>
</comment>
<feature type="transmembrane region" description="Helical" evidence="14">
    <location>
        <begin position="83"/>
        <end position="105"/>
    </location>
</feature>
<feature type="transmembrane region" description="Helical" evidence="14">
    <location>
        <begin position="173"/>
        <end position="202"/>
    </location>
</feature>
<evidence type="ECO:0000256" key="9">
    <source>
        <dbReference type="ARBA" id="ARBA00023157"/>
    </source>
</evidence>
<evidence type="ECO:0000259" key="15">
    <source>
        <dbReference type="PROSITE" id="PS50262"/>
    </source>
</evidence>
<keyword evidence="7" id="KW-0297">G-protein coupled receptor</keyword>
<dbReference type="PRINTS" id="PR00429">
    <property type="entry name" value="THROMBOXANER"/>
</dbReference>
<dbReference type="Proteomes" id="UP001152622">
    <property type="component" value="Chromosome 4"/>
</dbReference>
<dbReference type="InterPro" id="IPR001105">
    <property type="entry name" value="Thbox_rcpt"/>
</dbReference>
<keyword evidence="17" id="KW-1185">Reference proteome</keyword>
<dbReference type="PROSITE" id="PS00237">
    <property type="entry name" value="G_PROTEIN_RECEP_F1_1"/>
    <property type="match status" value="1"/>
</dbReference>